<organism evidence="5 6">
    <name type="scientific">Desulfuromonas acetoxidans (strain DSM 684 / 11070)</name>
    <dbReference type="NCBI Taxonomy" id="281689"/>
    <lineage>
        <taxon>Bacteria</taxon>
        <taxon>Pseudomonadati</taxon>
        <taxon>Thermodesulfobacteriota</taxon>
        <taxon>Desulfuromonadia</taxon>
        <taxon>Desulfuromonadales</taxon>
        <taxon>Desulfuromonadaceae</taxon>
        <taxon>Desulfuromonas</taxon>
    </lineage>
</organism>
<proteinExistence type="inferred from homology"/>
<protein>
    <submittedName>
        <fullName evidence="5">Outer membrane porin</fullName>
    </submittedName>
</protein>
<comment type="similarity">
    <text evidence="1">Belongs to the outer membrane porin (Opr) (TC 1.B.25) family.</text>
</comment>
<dbReference type="GO" id="GO:0016020">
    <property type="term" value="C:membrane"/>
    <property type="evidence" value="ECO:0007669"/>
    <property type="project" value="InterPro"/>
</dbReference>
<feature type="chain" id="PRO_5004192700" evidence="4">
    <location>
        <begin position="20"/>
        <end position="396"/>
    </location>
</feature>
<reference evidence="5" key="2">
    <citation type="submission" date="2006-05" db="EMBL/GenBank/DDBJ databases">
        <title>Sequencing of the draft genome and assembly of Desulfuromonas acetoxidans DSM 684.</title>
        <authorList>
            <consortium name="US DOE Joint Genome Institute (JGI-PGF)"/>
            <person name="Copeland A."/>
            <person name="Lucas S."/>
            <person name="Lapidus A."/>
            <person name="Barry K."/>
            <person name="Detter J.C."/>
            <person name="Glavina del Rio T."/>
            <person name="Hammon N."/>
            <person name="Israni S."/>
            <person name="Dalin E."/>
            <person name="Tice H."/>
            <person name="Bruce D."/>
            <person name="Pitluck S."/>
            <person name="Richardson P."/>
        </authorList>
    </citation>
    <scope>NUCLEOTIDE SEQUENCE [LARGE SCALE GENOMIC DNA]</scope>
    <source>
        <strain evidence="5">DSM 684</strain>
    </source>
</reference>
<name>Q1K2M8_DESA6</name>
<dbReference type="PANTHER" id="PTHR34596:SF2">
    <property type="entry name" value="CHITOPORIN"/>
    <property type="match status" value="1"/>
</dbReference>
<evidence type="ECO:0000313" key="5">
    <source>
        <dbReference type="EMBL" id="EAT16853.1"/>
    </source>
</evidence>
<dbReference type="Proteomes" id="UP000005695">
    <property type="component" value="Unassembled WGS sequence"/>
</dbReference>
<dbReference type="PANTHER" id="PTHR34596">
    <property type="entry name" value="CHITOPORIN"/>
    <property type="match status" value="1"/>
</dbReference>
<evidence type="ECO:0000256" key="2">
    <source>
        <dbReference type="ARBA" id="ARBA00022448"/>
    </source>
</evidence>
<dbReference type="OrthoDB" id="9125at2"/>
<accession>Q1K2M8</accession>
<keyword evidence="2" id="KW-0813">Transport</keyword>
<dbReference type="AlphaFoldDB" id="Q1K2M8"/>
<comment type="caution">
    <text evidence="5">The sequence shown here is derived from an EMBL/GenBank/DDBJ whole genome shotgun (WGS) entry which is preliminary data.</text>
</comment>
<evidence type="ECO:0000256" key="1">
    <source>
        <dbReference type="ARBA" id="ARBA00009075"/>
    </source>
</evidence>
<dbReference type="Pfam" id="PF03573">
    <property type="entry name" value="OprD"/>
    <property type="match status" value="1"/>
</dbReference>
<dbReference type="EMBL" id="AAEW02000003">
    <property type="protein sequence ID" value="EAT16853.1"/>
    <property type="molecule type" value="Genomic_DNA"/>
</dbReference>
<evidence type="ECO:0000313" key="6">
    <source>
        <dbReference type="Proteomes" id="UP000005695"/>
    </source>
</evidence>
<dbReference type="InterPro" id="IPR023614">
    <property type="entry name" value="Porin_dom_sf"/>
</dbReference>
<dbReference type="GO" id="GO:0015288">
    <property type="term" value="F:porin activity"/>
    <property type="evidence" value="ECO:0007669"/>
    <property type="project" value="TreeGrafter"/>
</dbReference>
<dbReference type="RefSeq" id="WP_005998326.1">
    <property type="nucleotide sequence ID" value="NZ_AAEW02000003.1"/>
</dbReference>
<reference evidence="5" key="1">
    <citation type="submission" date="2006-05" db="EMBL/GenBank/DDBJ databases">
        <title>Annotation of the draft genome assembly of Desulfuromonas acetoxidans DSM 684.</title>
        <authorList>
            <consortium name="US DOE Joint Genome Institute (JGI-ORNL)"/>
            <person name="Larimer F."/>
            <person name="Land M."/>
            <person name="Hauser L."/>
        </authorList>
    </citation>
    <scope>NUCLEOTIDE SEQUENCE [LARGE SCALE GENOMIC DNA]</scope>
    <source>
        <strain evidence="5">DSM 684</strain>
    </source>
</reference>
<dbReference type="InterPro" id="IPR005318">
    <property type="entry name" value="OM_porin_bac"/>
</dbReference>
<keyword evidence="3 4" id="KW-0732">Signal</keyword>
<dbReference type="Gene3D" id="2.40.160.10">
    <property type="entry name" value="Porin"/>
    <property type="match status" value="1"/>
</dbReference>
<evidence type="ECO:0000256" key="4">
    <source>
        <dbReference type="SAM" id="SignalP"/>
    </source>
</evidence>
<evidence type="ECO:0000256" key="3">
    <source>
        <dbReference type="ARBA" id="ARBA00022729"/>
    </source>
</evidence>
<gene>
    <name evidence="5" type="ORF">Dace_2105</name>
</gene>
<feature type="signal peptide" evidence="4">
    <location>
        <begin position="1"/>
        <end position="19"/>
    </location>
</feature>
<sequence length="396" mass="44392">MRKMVVCLLLLCLSTPAMAADNLKEMFANGTFKGEIQLLQFTRHFDRTTTDRQDRALGGSFYYRTDSFKGINLGVAFASTNNLDSDDDKGTYGLLAAGHDSVTRLQEYYVQFHYFDTTVKVGAQEVYTPFLFPHPFRMMPRSFRGVSAVNQSFDNLKLMAFYLKSAVDWDDETFGDISKAINPQIDSEDVYIIGASYNVPVEGMKVNVQGWGFSMTDVFNQTYFSAAASKKMDNNMVLHGGAKFFTQNSQGDERNGDLDTYQYGVNAGLAAFGFDLTAFYSKTGDDGIVDRWGYNKAIIQQVWHTGILADEDAYAAKLSYDFADVGAKGLSAYVFHTEYDTHDSNLNDKAETDLSVQYAFSGDYKGLGLRARYAMINTKGGGEDFTDTRFYITYKF</sequence>
<keyword evidence="6" id="KW-1185">Reference proteome</keyword>